<dbReference type="Proteomes" id="UP001152321">
    <property type="component" value="Unassembled WGS sequence"/>
</dbReference>
<dbReference type="RefSeq" id="WP_277578780.1">
    <property type="nucleotide sequence ID" value="NZ_JANRMI010000004.1"/>
</dbReference>
<reference evidence="2" key="1">
    <citation type="submission" date="2022-08" db="EMBL/GenBank/DDBJ databases">
        <title>Novel Bdellovibrio Species Isolated from Svalbard: Designation Bdellovibrio svalbardensis.</title>
        <authorList>
            <person name="Mitchell R.J."/>
            <person name="Choi S.Y."/>
        </authorList>
    </citation>
    <scope>NUCLEOTIDE SEQUENCE</scope>
    <source>
        <strain evidence="2">PAP01</strain>
    </source>
</reference>
<evidence type="ECO:0000313" key="3">
    <source>
        <dbReference type="Proteomes" id="UP001152321"/>
    </source>
</evidence>
<dbReference type="InterPro" id="IPR005590">
    <property type="entry name" value="DUF333"/>
</dbReference>
<sequence>MKLLIYFSVFLGSISSFAATTELRMFSADKKKYDTVRVTEYQGVKISESCVKAGKANCQAWTAVQNKIPQTPPPTAVLGNPAAHYCLDQKANNRILIDEKKREFDFCVFADGSVIDSWSLFNKHFGGK</sequence>
<protein>
    <submittedName>
        <fullName evidence="2">DUF333 domain-containing protein</fullName>
    </submittedName>
</protein>
<dbReference type="Pfam" id="PF03891">
    <property type="entry name" value="DUF333"/>
    <property type="match status" value="1"/>
</dbReference>
<evidence type="ECO:0000256" key="1">
    <source>
        <dbReference type="SAM" id="SignalP"/>
    </source>
</evidence>
<feature type="signal peptide" evidence="1">
    <location>
        <begin position="1"/>
        <end position="18"/>
    </location>
</feature>
<evidence type="ECO:0000313" key="2">
    <source>
        <dbReference type="EMBL" id="MDG0817302.1"/>
    </source>
</evidence>
<keyword evidence="3" id="KW-1185">Reference proteome</keyword>
<name>A0ABT6DKB3_9BACT</name>
<dbReference type="EMBL" id="JANRMI010000004">
    <property type="protein sequence ID" value="MDG0817302.1"/>
    <property type="molecule type" value="Genomic_DNA"/>
</dbReference>
<proteinExistence type="predicted"/>
<organism evidence="2 3">
    <name type="scientific">Bdellovibrio svalbardensis</name>
    <dbReference type="NCBI Taxonomy" id="2972972"/>
    <lineage>
        <taxon>Bacteria</taxon>
        <taxon>Pseudomonadati</taxon>
        <taxon>Bdellovibrionota</taxon>
        <taxon>Bdellovibrionia</taxon>
        <taxon>Bdellovibrionales</taxon>
        <taxon>Pseudobdellovibrionaceae</taxon>
        <taxon>Bdellovibrio</taxon>
    </lineage>
</organism>
<comment type="caution">
    <text evidence="2">The sequence shown here is derived from an EMBL/GenBank/DDBJ whole genome shotgun (WGS) entry which is preliminary data.</text>
</comment>
<accession>A0ABT6DKB3</accession>
<feature type="chain" id="PRO_5046312399" evidence="1">
    <location>
        <begin position="19"/>
        <end position="128"/>
    </location>
</feature>
<keyword evidence="1" id="KW-0732">Signal</keyword>
<gene>
    <name evidence="2" type="ORF">NWE73_13050</name>
</gene>